<dbReference type="RefSeq" id="WP_020090236.1">
    <property type="nucleotide sequence ID" value="NZ_AZCZ01000042.1"/>
</dbReference>
<dbReference type="InterPro" id="IPR010045">
    <property type="entry name" value="DeoB"/>
</dbReference>
<dbReference type="InterPro" id="IPR017850">
    <property type="entry name" value="Alkaline_phosphatase_core_sf"/>
</dbReference>
<dbReference type="PANTHER" id="PTHR21110:SF0">
    <property type="entry name" value="PHOSPHOPENTOMUTASE"/>
    <property type="match status" value="1"/>
</dbReference>
<dbReference type="PATRIC" id="fig|1267003.4.peg.1740"/>
<dbReference type="GO" id="GO:0008973">
    <property type="term" value="F:phosphopentomutase activity"/>
    <property type="evidence" value="ECO:0007669"/>
    <property type="project" value="InterPro"/>
</dbReference>
<dbReference type="InterPro" id="IPR006124">
    <property type="entry name" value="Metalloenzyme"/>
</dbReference>
<accession>A0A0R1GLH1</accession>
<keyword evidence="4" id="KW-0413">Isomerase</keyword>
<evidence type="ECO:0000259" key="5">
    <source>
        <dbReference type="Pfam" id="PF01676"/>
    </source>
</evidence>
<evidence type="ECO:0000256" key="1">
    <source>
        <dbReference type="ARBA" id="ARBA00010373"/>
    </source>
</evidence>
<comment type="caution">
    <text evidence="6">The sequence shown here is derived from an EMBL/GenBank/DDBJ whole genome shotgun (WGS) entry which is preliminary data.</text>
</comment>
<dbReference type="SUPFAM" id="SSF53649">
    <property type="entry name" value="Alkaline phosphatase-like"/>
    <property type="match status" value="1"/>
</dbReference>
<dbReference type="Proteomes" id="UP000051176">
    <property type="component" value="Unassembled WGS sequence"/>
</dbReference>
<dbReference type="STRING" id="357278.IV61_GL001734"/>
<keyword evidence="7" id="KW-1185">Reference proteome</keyword>
<gene>
    <name evidence="6" type="ORF">FD07_GL001651</name>
</gene>
<name>A0A0R1GLH1_9LACO</name>
<dbReference type="GO" id="GO:0000287">
    <property type="term" value="F:magnesium ion binding"/>
    <property type="evidence" value="ECO:0007669"/>
    <property type="project" value="InterPro"/>
</dbReference>
<dbReference type="AlphaFoldDB" id="A0A0R1GLH1"/>
<protein>
    <submittedName>
        <fullName evidence="6">Phosphopentomutase</fullName>
    </submittedName>
</protein>
<dbReference type="EMBL" id="AZCZ01000042">
    <property type="protein sequence ID" value="KRK34893.1"/>
    <property type="molecule type" value="Genomic_DNA"/>
</dbReference>
<evidence type="ECO:0000256" key="4">
    <source>
        <dbReference type="ARBA" id="ARBA00023235"/>
    </source>
</evidence>
<evidence type="ECO:0000256" key="3">
    <source>
        <dbReference type="ARBA" id="ARBA00023211"/>
    </source>
</evidence>
<dbReference type="PANTHER" id="PTHR21110">
    <property type="entry name" value="PHOSPHOPENTOMUTASE"/>
    <property type="match status" value="1"/>
</dbReference>
<keyword evidence="2" id="KW-0479">Metal-binding</keyword>
<evidence type="ECO:0000256" key="2">
    <source>
        <dbReference type="ARBA" id="ARBA00022723"/>
    </source>
</evidence>
<dbReference type="GeneID" id="97413876"/>
<evidence type="ECO:0000313" key="7">
    <source>
        <dbReference type="Proteomes" id="UP000051176"/>
    </source>
</evidence>
<sequence length="275" mass="29636">MVAFHRIFVIDFAGLGLGEAPDANRFQSVGTDTLGHVAVSWSGKLNLPTLQRLGLGNIRVDHPLFGIDPVAVPMGFFGRLHMAAQDNQPATGLREMWDYNGRTRTQSVLATLPEAGYPVTIAAPFQSYLQTQDAAEKVQLGSNQDAFRVLNELLYRPSSGMALVMLPDFRFAGERGDIEGFGEALVHADQALGQVIHDMGVNDLLLVTASHAVDPTATVTPTREYLPIIAYSASRPSTHALGIRRTLADVGATVLENFGLAGHAAGHSFLNEFTQ</sequence>
<dbReference type="GO" id="GO:0005829">
    <property type="term" value="C:cytosol"/>
    <property type="evidence" value="ECO:0007669"/>
    <property type="project" value="TreeGrafter"/>
</dbReference>
<organism evidence="6 7">
    <name type="scientific">Levilactobacillus parabrevis ATCC 53295</name>
    <dbReference type="NCBI Taxonomy" id="1267003"/>
    <lineage>
        <taxon>Bacteria</taxon>
        <taxon>Bacillati</taxon>
        <taxon>Bacillota</taxon>
        <taxon>Bacilli</taxon>
        <taxon>Lactobacillales</taxon>
        <taxon>Lactobacillaceae</taxon>
        <taxon>Levilactobacillus</taxon>
    </lineage>
</organism>
<dbReference type="Pfam" id="PF01676">
    <property type="entry name" value="Metalloenzyme"/>
    <property type="match status" value="1"/>
</dbReference>
<keyword evidence="3" id="KW-0464">Manganese</keyword>
<comment type="similarity">
    <text evidence="1">Belongs to the phosphopentomutase family.</text>
</comment>
<dbReference type="GO" id="GO:0043094">
    <property type="term" value="P:metabolic compound salvage"/>
    <property type="evidence" value="ECO:0007669"/>
    <property type="project" value="InterPro"/>
</dbReference>
<dbReference type="GO" id="GO:0009117">
    <property type="term" value="P:nucleotide metabolic process"/>
    <property type="evidence" value="ECO:0007669"/>
    <property type="project" value="InterPro"/>
</dbReference>
<reference evidence="6 7" key="1">
    <citation type="journal article" date="2015" name="Genome Announc.">
        <title>Expanding the biotechnology potential of lactobacilli through comparative genomics of 213 strains and associated genera.</title>
        <authorList>
            <person name="Sun Z."/>
            <person name="Harris H.M."/>
            <person name="McCann A."/>
            <person name="Guo C."/>
            <person name="Argimon S."/>
            <person name="Zhang W."/>
            <person name="Yang X."/>
            <person name="Jeffery I.B."/>
            <person name="Cooney J.C."/>
            <person name="Kagawa T.F."/>
            <person name="Liu W."/>
            <person name="Song Y."/>
            <person name="Salvetti E."/>
            <person name="Wrobel A."/>
            <person name="Rasinkangas P."/>
            <person name="Parkhill J."/>
            <person name="Rea M.C."/>
            <person name="O'Sullivan O."/>
            <person name="Ritari J."/>
            <person name="Douillard F.P."/>
            <person name="Paul Ross R."/>
            <person name="Yang R."/>
            <person name="Briner A.E."/>
            <person name="Felis G.E."/>
            <person name="de Vos W.M."/>
            <person name="Barrangou R."/>
            <person name="Klaenhammer T.R."/>
            <person name="Caufield P.W."/>
            <person name="Cui Y."/>
            <person name="Zhang H."/>
            <person name="O'Toole P.W."/>
        </authorList>
    </citation>
    <scope>NUCLEOTIDE SEQUENCE [LARGE SCALE GENOMIC DNA]</scope>
    <source>
        <strain evidence="6 7">ATCC 53295</strain>
    </source>
</reference>
<dbReference type="eggNOG" id="COG1015">
    <property type="taxonomic scope" value="Bacteria"/>
</dbReference>
<evidence type="ECO:0000313" key="6">
    <source>
        <dbReference type="EMBL" id="KRK34893.1"/>
    </source>
</evidence>
<feature type="domain" description="Metalloenzyme" evidence="5">
    <location>
        <begin position="161"/>
        <end position="260"/>
    </location>
</feature>
<proteinExistence type="inferred from homology"/>
<dbReference type="Gene3D" id="3.40.720.10">
    <property type="entry name" value="Alkaline Phosphatase, subunit A"/>
    <property type="match status" value="1"/>
</dbReference>